<dbReference type="GO" id="GO:0006054">
    <property type="term" value="P:N-acetylneuraminate metabolic process"/>
    <property type="evidence" value="ECO:0007669"/>
    <property type="project" value="UniProtKB-UniPathway"/>
</dbReference>
<evidence type="ECO:0000313" key="12">
    <source>
        <dbReference type="Proteomes" id="UP000193207"/>
    </source>
</evidence>
<evidence type="ECO:0000256" key="3">
    <source>
        <dbReference type="ARBA" id="ARBA00005141"/>
    </source>
</evidence>
<keyword evidence="10" id="KW-0460">Magnesium</keyword>
<evidence type="ECO:0000256" key="7">
    <source>
        <dbReference type="ARBA" id="ARBA00012491"/>
    </source>
</evidence>
<reference evidence="11 12" key="1">
    <citation type="submission" date="2017-03" db="EMBL/GenBank/DDBJ databases">
        <authorList>
            <person name="Afonso C.L."/>
            <person name="Miller P.J."/>
            <person name="Scott M.A."/>
            <person name="Spackman E."/>
            <person name="Goraichik I."/>
            <person name="Dimitrov K.M."/>
            <person name="Suarez D.L."/>
            <person name="Swayne D.E."/>
        </authorList>
    </citation>
    <scope>NUCLEOTIDE SEQUENCE [LARGE SCALE GENOMIC DNA]</scope>
    <source>
        <strain evidence="11 12">CECT 8110</strain>
    </source>
</reference>
<dbReference type="OrthoDB" id="9805604at2"/>
<proteinExistence type="inferred from homology"/>
<keyword evidence="12" id="KW-1185">Reference proteome</keyword>
<evidence type="ECO:0000256" key="8">
    <source>
        <dbReference type="ARBA" id="ARBA00022723"/>
    </source>
</evidence>
<evidence type="ECO:0000256" key="4">
    <source>
        <dbReference type="ARBA" id="ARBA00005893"/>
    </source>
</evidence>
<keyword evidence="11" id="KW-0548">Nucleotidyltransferase</keyword>
<dbReference type="Gene3D" id="3.90.550.10">
    <property type="entry name" value="Spore Coat Polysaccharide Biosynthesis Protein SpsA, Chain A"/>
    <property type="match status" value="1"/>
</dbReference>
<keyword evidence="11" id="KW-0808">Transferase</keyword>
<sequence length="401" mass="42768">MNTAFPTAAQLPTACIVLARGGSKGVVGKNLRRIDGLSLVARAVRAAVDAPSVGSVHVSTDDSDIAAEARRHGAHVIDRPRELAGDRASSESGWLHALPILRRDMPGLKRLVFLQCTSPFTTGADIEACLVAMQDQGAACALSVIEDHSFLWQRDAQGFGIGTNHAHDAPRQRRQDLAPSFRESGAIYCVDAEAFAKTGHRFCGKVALCPLDHPPVEIDSEADLALCNAIARQRRGTGIEASRLRQVRAIVMDFDGVHTDNHASIDEHGIESVRVSRGDGLGLSMLREAGSWRMMILSKERNPVVSRRADKLKLPVLQGVDDKPGALETWLADQGLERSALLYVGNDVNDKAAMMAAGLSACPSDSHPDILAIADWILPQPGGAGALRAMADALLAAKAAQ</sequence>
<comment type="catalytic activity">
    <reaction evidence="1">
        <text>an N-acylneuraminate + CTP = a CMP-N-acyl-beta-neuraminate + diphosphate</text>
        <dbReference type="Rhea" id="RHEA:11344"/>
        <dbReference type="ChEBI" id="CHEBI:33019"/>
        <dbReference type="ChEBI" id="CHEBI:37563"/>
        <dbReference type="ChEBI" id="CHEBI:60073"/>
        <dbReference type="ChEBI" id="CHEBI:68671"/>
        <dbReference type="EC" id="2.7.7.43"/>
    </reaction>
</comment>
<evidence type="ECO:0000256" key="1">
    <source>
        <dbReference type="ARBA" id="ARBA00001862"/>
    </source>
</evidence>
<dbReference type="InterPro" id="IPR010023">
    <property type="entry name" value="KdsC_fam"/>
</dbReference>
<organism evidence="11 12">
    <name type="scientific">Roseovarius halotolerans</name>
    <dbReference type="NCBI Taxonomy" id="505353"/>
    <lineage>
        <taxon>Bacteria</taxon>
        <taxon>Pseudomonadati</taxon>
        <taxon>Pseudomonadota</taxon>
        <taxon>Alphaproteobacteria</taxon>
        <taxon>Rhodobacterales</taxon>
        <taxon>Roseobacteraceae</taxon>
        <taxon>Roseovarius</taxon>
    </lineage>
</organism>
<dbReference type="GO" id="GO:0016788">
    <property type="term" value="F:hydrolase activity, acting on ester bonds"/>
    <property type="evidence" value="ECO:0007669"/>
    <property type="project" value="InterPro"/>
</dbReference>
<evidence type="ECO:0000313" key="11">
    <source>
        <dbReference type="EMBL" id="SLN40448.1"/>
    </source>
</evidence>
<dbReference type="EMBL" id="FWFU01000002">
    <property type="protein sequence ID" value="SLN40448.1"/>
    <property type="molecule type" value="Genomic_DNA"/>
</dbReference>
<keyword evidence="8" id="KW-0479">Metal-binding</keyword>
<keyword evidence="9" id="KW-0378">Hydrolase</keyword>
<protein>
    <recommendedName>
        <fullName evidence="7">N-acylneuraminate cytidylyltransferase</fullName>
        <ecNumber evidence="7">2.7.7.43</ecNumber>
    </recommendedName>
</protein>
<dbReference type="Proteomes" id="UP000193207">
    <property type="component" value="Unassembled WGS sequence"/>
</dbReference>
<evidence type="ECO:0000256" key="6">
    <source>
        <dbReference type="ARBA" id="ARBA00011881"/>
    </source>
</evidence>
<evidence type="ECO:0000256" key="5">
    <source>
        <dbReference type="ARBA" id="ARBA00010726"/>
    </source>
</evidence>
<dbReference type="SUPFAM" id="SSF56784">
    <property type="entry name" value="HAD-like"/>
    <property type="match status" value="1"/>
</dbReference>
<dbReference type="InterPro" id="IPR023214">
    <property type="entry name" value="HAD_sf"/>
</dbReference>
<dbReference type="Pfam" id="PF02348">
    <property type="entry name" value="CTP_transf_3"/>
    <property type="match status" value="1"/>
</dbReference>
<comment type="similarity">
    <text evidence="4">Belongs to the KdsC family.</text>
</comment>
<comment type="pathway">
    <text evidence="3">Amino-sugar metabolism; N-acetylneuraminate metabolism.</text>
</comment>
<dbReference type="PANTHER" id="PTHR21485">
    <property type="entry name" value="HAD SUPERFAMILY MEMBERS CMAS AND KDSC"/>
    <property type="match status" value="1"/>
</dbReference>
<dbReference type="GO" id="GO:0046872">
    <property type="term" value="F:metal ion binding"/>
    <property type="evidence" value="ECO:0007669"/>
    <property type="project" value="UniProtKB-KW"/>
</dbReference>
<dbReference type="GO" id="GO:0008781">
    <property type="term" value="F:N-acylneuraminate cytidylyltransferase activity"/>
    <property type="evidence" value="ECO:0007669"/>
    <property type="project" value="UniProtKB-EC"/>
</dbReference>
<evidence type="ECO:0000256" key="9">
    <source>
        <dbReference type="ARBA" id="ARBA00022801"/>
    </source>
</evidence>
<evidence type="ECO:0000256" key="10">
    <source>
        <dbReference type="ARBA" id="ARBA00022842"/>
    </source>
</evidence>
<dbReference type="AlphaFoldDB" id="A0A1X6Z4W6"/>
<dbReference type="RefSeq" id="WP_085817727.1">
    <property type="nucleotide sequence ID" value="NZ_FWFU01000002.1"/>
</dbReference>
<comment type="similarity">
    <text evidence="5">Belongs to the CMP-NeuNAc synthase family.</text>
</comment>
<gene>
    <name evidence="11" type="primary">neuA_2</name>
    <name evidence="11" type="ORF">ROH8110_02164</name>
</gene>
<dbReference type="EC" id="2.7.7.43" evidence="7"/>
<dbReference type="Gene3D" id="3.40.50.1000">
    <property type="entry name" value="HAD superfamily/HAD-like"/>
    <property type="match status" value="1"/>
</dbReference>
<evidence type="ECO:0000256" key="2">
    <source>
        <dbReference type="ARBA" id="ARBA00001946"/>
    </source>
</evidence>
<dbReference type="SFLD" id="SFLDG01136">
    <property type="entry name" value="C1.6:_Phosphoserine_Phosphatas"/>
    <property type="match status" value="1"/>
</dbReference>
<dbReference type="SUPFAM" id="SSF53448">
    <property type="entry name" value="Nucleotide-diphospho-sugar transferases"/>
    <property type="match status" value="1"/>
</dbReference>
<dbReference type="UniPathway" id="UPA00628"/>
<dbReference type="InterPro" id="IPR050793">
    <property type="entry name" value="CMP-NeuNAc_synthase"/>
</dbReference>
<accession>A0A1X6Z4W6</accession>
<dbReference type="SFLD" id="SFLDS00003">
    <property type="entry name" value="Haloacid_Dehalogenase"/>
    <property type="match status" value="1"/>
</dbReference>
<dbReference type="InterPro" id="IPR003329">
    <property type="entry name" value="Cytidylyl_trans"/>
</dbReference>
<dbReference type="CDD" id="cd02513">
    <property type="entry name" value="CMP-NeuAc_Synthase"/>
    <property type="match status" value="1"/>
</dbReference>
<dbReference type="InterPro" id="IPR036412">
    <property type="entry name" value="HAD-like_sf"/>
</dbReference>
<dbReference type="InterPro" id="IPR029044">
    <property type="entry name" value="Nucleotide-diphossugar_trans"/>
</dbReference>
<dbReference type="PANTHER" id="PTHR21485:SF3">
    <property type="entry name" value="N-ACYLNEURAMINATE CYTIDYLYLTRANSFERASE"/>
    <property type="match status" value="1"/>
</dbReference>
<dbReference type="SFLD" id="SFLDG01138">
    <property type="entry name" value="C1.6.2:_Deoxy-d-mannose-octulo"/>
    <property type="match status" value="1"/>
</dbReference>
<name>A0A1X6Z4W6_9RHOB</name>
<comment type="cofactor">
    <cofactor evidence="2">
        <name>Mg(2+)</name>
        <dbReference type="ChEBI" id="CHEBI:18420"/>
    </cofactor>
</comment>
<comment type="subunit">
    <text evidence="6">Homotetramer.</text>
</comment>